<evidence type="ECO:0000256" key="2">
    <source>
        <dbReference type="ARBA" id="ARBA00022801"/>
    </source>
</evidence>
<gene>
    <name evidence="6" type="ORF">BS640_00715</name>
</gene>
<dbReference type="InterPro" id="IPR000070">
    <property type="entry name" value="Pectinesterase_cat"/>
</dbReference>
<organism evidence="6 7">
    <name type="scientific">Rouxiella badensis</name>
    <dbReference type="NCBI Taxonomy" id="1646377"/>
    <lineage>
        <taxon>Bacteria</taxon>
        <taxon>Pseudomonadati</taxon>
        <taxon>Pseudomonadota</taxon>
        <taxon>Gammaproteobacteria</taxon>
        <taxon>Enterobacterales</taxon>
        <taxon>Yersiniaceae</taxon>
        <taxon>Rouxiella</taxon>
    </lineage>
</organism>
<dbReference type="InterPro" id="IPR011050">
    <property type="entry name" value="Pectin_lyase_fold/virulence"/>
</dbReference>
<feature type="signal peptide" evidence="4">
    <location>
        <begin position="1"/>
        <end position="20"/>
    </location>
</feature>
<comment type="similarity">
    <text evidence="1">Belongs to the pectinesterase family.</text>
</comment>
<evidence type="ECO:0000256" key="3">
    <source>
        <dbReference type="ARBA" id="ARBA00023085"/>
    </source>
</evidence>
<keyword evidence="4" id="KW-0732">Signal</keyword>
<evidence type="ECO:0000313" key="7">
    <source>
        <dbReference type="Proteomes" id="UP000192536"/>
    </source>
</evidence>
<dbReference type="PROSITE" id="PS51257">
    <property type="entry name" value="PROKAR_LIPOPROTEIN"/>
    <property type="match status" value="1"/>
</dbReference>
<reference evidence="6 7" key="1">
    <citation type="journal article" date="2017" name="Int. J. Syst. Evol. Microbiol.">
        <title>Rouxiella badensis sp. nov. and Rouxiella silvae sp. nov. isolated from peat bog soil in Germany and emendation of the genus description.</title>
        <authorList>
            <person name="Le Fleche-Mateos A."/>
            <person name="Kugler J.H."/>
            <person name="Hansen S.H."/>
            <person name="Syldatk C."/>
            <person name="Hausmann R."/>
            <person name="Lomprez F."/>
            <person name="Vandenbogaert M."/>
            <person name="Manuguerra J.C."/>
            <person name="Grimont P.A."/>
        </authorList>
    </citation>
    <scope>NUCLEOTIDE SEQUENCE [LARGE SCALE GENOMIC DNA]</scope>
    <source>
        <strain evidence="6 7">DSM 100043</strain>
    </source>
</reference>
<evidence type="ECO:0000256" key="1">
    <source>
        <dbReference type="ARBA" id="ARBA00008891"/>
    </source>
</evidence>
<dbReference type="InterPro" id="IPR012334">
    <property type="entry name" value="Pectin_lyas_fold"/>
</dbReference>
<dbReference type="Proteomes" id="UP000192536">
    <property type="component" value="Unassembled WGS sequence"/>
</dbReference>
<dbReference type="GO" id="GO:0009279">
    <property type="term" value="C:cell outer membrane"/>
    <property type="evidence" value="ECO:0007669"/>
    <property type="project" value="TreeGrafter"/>
</dbReference>
<accession>A0A1X0WL53</accession>
<evidence type="ECO:0000259" key="5">
    <source>
        <dbReference type="Pfam" id="PF01095"/>
    </source>
</evidence>
<dbReference type="RefSeq" id="WP_017492981.1">
    <property type="nucleotide sequence ID" value="NZ_JAJGAT010000001.1"/>
</dbReference>
<comment type="caution">
    <text evidence="6">The sequence shown here is derived from an EMBL/GenBank/DDBJ whole genome shotgun (WGS) entry which is preliminary data.</text>
</comment>
<dbReference type="Pfam" id="PF01095">
    <property type="entry name" value="Pectinesterase"/>
    <property type="match status" value="1"/>
</dbReference>
<sequence>MKISTLSRASAVLSATLVLAACSHSQENLSTQVAPGTAALPVLSADEAAHFTEKSYLAFGGPSVEVQQDGWHPSLAKTDGVNTPYIVGPKKGNDGATYTTVQQAVDAALAQHNHGERVFIKVLPGTYSGAVYIPAGSPPVSLFGAGESADQVVLQLGLEASVAPADYRKTVSPNGEFLPGDRAWYMFNQCGNPQNASIGVSCSATLWSQGNGLQLQNLTIANSLQDTTDAGEHPAVALRVDGDQTLLDNVHVLGRENTLLVNTSDVNNQTVNNRYSRVYVHNSLIEGDVDYVTGQANAVFDHVEFHTLSSRGVKQASIFAPITPANVPYGYLVIDSNLTGDKGFSGQGAAQKALLGRSVDLGVDKGGYAPGQTPNGQLVIRDSQIDGSYNLQQPWGDAAYSERPFSGNVAPNRDLNDTGFNRLWQYNNVFAGAK</sequence>
<protein>
    <submittedName>
        <fullName evidence="6">Acyl-CoA thioesterase</fullName>
    </submittedName>
</protein>
<dbReference type="GO" id="GO:0042545">
    <property type="term" value="P:cell wall modification"/>
    <property type="evidence" value="ECO:0007669"/>
    <property type="project" value="InterPro"/>
</dbReference>
<feature type="domain" description="Pectinesterase catalytic" evidence="5">
    <location>
        <begin position="203"/>
        <end position="357"/>
    </location>
</feature>
<proteinExistence type="inferred from homology"/>
<dbReference type="PANTHER" id="PTHR31321:SF57">
    <property type="entry name" value="PECTINESTERASE 53-RELATED"/>
    <property type="match status" value="1"/>
</dbReference>
<dbReference type="STRING" id="1646377.BS640_00715"/>
<dbReference type="NCBIfam" id="NF007822">
    <property type="entry name" value="PRK10531.1"/>
    <property type="match status" value="1"/>
</dbReference>
<dbReference type="SUPFAM" id="SSF51126">
    <property type="entry name" value="Pectin lyase-like"/>
    <property type="match status" value="1"/>
</dbReference>
<feature type="chain" id="PRO_5011119587" evidence="4">
    <location>
        <begin position="21"/>
        <end position="434"/>
    </location>
</feature>
<evidence type="ECO:0000256" key="4">
    <source>
        <dbReference type="SAM" id="SignalP"/>
    </source>
</evidence>
<evidence type="ECO:0000313" key="6">
    <source>
        <dbReference type="EMBL" id="ORJ27473.1"/>
    </source>
</evidence>
<dbReference type="GO" id="GO:0030599">
    <property type="term" value="F:pectinesterase activity"/>
    <property type="evidence" value="ECO:0007669"/>
    <property type="project" value="InterPro"/>
</dbReference>
<keyword evidence="7" id="KW-1185">Reference proteome</keyword>
<name>A0A1X0WL53_9GAMM</name>
<keyword evidence="2" id="KW-0378">Hydrolase</keyword>
<keyword evidence="3" id="KW-0063">Aspartyl esterase</keyword>
<dbReference type="EMBL" id="MRWE01000001">
    <property type="protein sequence ID" value="ORJ27473.1"/>
    <property type="molecule type" value="Genomic_DNA"/>
</dbReference>
<dbReference type="Gene3D" id="2.160.20.10">
    <property type="entry name" value="Single-stranded right-handed beta-helix, Pectin lyase-like"/>
    <property type="match status" value="1"/>
</dbReference>
<dbReference type="PANTHER" id="PTHR31321">
    <property type="entry name" value="ACYL-COA THIOESTER HYDROLASE YBHC-RELATED"/>
    <property type="match status" value="1"/>
</dbReference>
<dbReference type="AlphaFoldDB" id="A0A1X0WL53"/>